<accession>A0A0H4Y1I9</accession>
<dbReference type="EMBL" id="KT159937">
    <property type="protein sequence ID" value="AKR04282.1"/>
    <property type="molecule type" value="Genomic_DNA"/>
</dbReference>
<protein>
    <submittedName>
        <fullName evidence="1">Uncharacterized protein</fullName>
    </submittedName>
</protein>
<dbReference type="GeneID" id="25392325"/>
<organism evidence="1 2">
    <name type="scientific">Salmon gill poxvirus</name>
    <dbReference type="NCBI Taxonomy" id="1680908"/>
    <lineage>
        <taxon>Viruses</taxon>
        <taxon>Varidnaviria</taxon>
        <taxon>Bamfordvirae</taxon>
        <taxon>Nucleocytoviricota</taxon>
        <taxon>Pokkesviricetes</taxon>
        <taxon>Chitovirales</taxon>
        <taxon>Poxviridae</taxon>
        <taxon>Chordopoxvirinae</taxon>
        <taxon>Salmonpoxvirus</taxon>
        <taxon>Salmonpoxvirus gillpox</taxon>
        <taxon>Salmon gillpox virus</taxon>
    </lineage>
</organism>
<proteinExistence type="predicted"/>
<keyword evidence="2" id="KW-1185">Reference proteome</keyword>
<evidence type="ECO:0000313" key="1">
    <source>
        <dbReference type="EMBL" id="AKR04282.1"/>
    </source>
</evidence>
<dbReference type="Proteomes" id="UP000105007">
    <property type="component" value="Segment"/>
</dbReference>
<evidence type="ECO:0000313" key="2">
    <source>
        <dbReference type="Proteomes" id="UP000105007"/>
    </source>
</evidence>
<dbReference type="RefSeq" id="YP_009162530.1">
    <property type="nucleotide sequence ID" value="NC_027707.1"/>
</dbReference>
<gene>
    <name evidence="1" type="ORF">SGPV158</name>
</gene>
<reference evidence="1 2" key="1">
    <citation type="journal article" date="2015" name="J. Virol.">
        <title>Salmon gill poxvirus, the deepest representative of the Chordopoxvirinae.</title>
        <authorList>
            <person name="Gjessing M.C."/>
            <person name="Yutin N."/>
            <person name="Tengs T."/>
            <person name="Senkevich T."/>
            <person name="Koonin E.V."/>
            <person name="Ronning H.P."/>
            <person name="Alarson M."/>
            <person name="Ylving S."/>
            <person name="Lie K.-I."/>
            <person name="Saure B."/>
            <person name="Tran L."/>
            <person name="Moss B."/>
            <person name="Dale O.B."/>
        </authorList>
    </citation>
    <scope>NUCLEOTIDE SEQUENCE [LARGE SCALE GENOMIC DNA]</scope>
    <source>
        <strain evidence="1">2012-04-F277-L3G</strain>
    </source>
</reference>
<sequence length="214" mass="24570">MIEWLLESKLPSLENSGESHISYDVVPAEIRLYGYELTGNPMDKEMVRRAFEMDERLLLKLSDVPKAKTSVTSYSINFGEGKASLFHMKKLLNKHTRNISGLFELRVIVRLCQMLFDPDIKATQIKTFKVEETDYMMINILRENLTKLQCVGTCLPVSMTSCQGIWSTVKNTATTLEAEARNIKIKMALTSSAEVDRYCMTETHFLRPNRICRM</sequence>
<dbReference type="KEGG" id="vg:25392325"/>
<name>A0A0H4Y1I9_9POXV</name>